<gene>
    <name evidence="4" type="ORF">HQ36_03930</name>
</gene>
<dbReference type="Proteomes" id="UP000030134">
    <property type="component" value="Unassembled WGS sequence"/>
</dbReference>
<evidence type="ECO:0000313" key="5">
    <source>
        <dbReference type="Proteomes" id="UP000030134"/>
    </source>
</evidence>
<dbReference type="SUPFAM" id="SSF51569">
    <property type="entry name" value="Aldolase"/>
    <property type="match status" value="1"/>
</dbReference>
<name>A0A0A2G461_9PORP</name>
<dbReference type="InterPro" id="IPR036263">
    <property type="entry name" value="Chorismate_II_sf"/>
</dbReference>
<dbReference type="OrthoDB" id="9780456at2"/>
<keyword evidence="5" id="KW-1185">Reference proteome</keyword>
<dbReference type="eggNOG" id="COG2876">
    <property type="taxonomic scope" value="Bacteria"/>
</dbReference>
<proteinExistence type="predicted"/>
<dbReference type="GO" id="GO:0004106">
    <property type="term" value="F:chorismate mutase activity"/>
    <property type="evidence" value="ECO:0007669"/>
    <property type="project" value="UniProtKB-EC"/>
</dbReference>
<dbReference type="Gene3D" id="1.20.59.10">
    <property type="entry name" value="Chorismate mutase"/>
    <property type="match status" value="1"/>
</dbReference>
<evidence type="ECO:0000256" key="1">
    <source>
        <dbReference type="ARBA" id="ARBA00012404"/>
    </source>
</evidence>
<protein>
    <recommendedName>
        <fullName evidence="1">chorismate mutase</fullName>
        <ecNumber evidence="1">5.4.99.5</ecNumber>
    </recommendedName>
</protein>
<dbReference type="STRING" id="266762.HQ36_03930"/>
<dbReference type="Pfam" id="PF00793">
    <property type="entry name" value="DAHP_synth_1"/>
    <property type="match status" value="1"/>
</dbReference>
<dbReference type="InterPro" id="IPR013785">
    <property type="entry name" value="Aldolase_TIM"/>
</dbReference>
<dbReference type="EMBL" id="JQZW01000008">
    <property type="protein sequence ID" value="KGN98073.1"/>
    <property type="molecule type" value="Genomic_DNA"/>
</dbReference>
<dbReference type="Pfam" id="PF01817">
    <property type="entry name" value="CM_2"/>
    <property type="match status" value="1"/>
</dbReference>
<feature type="domain" description="Chorismate mutase" evidence="3">
    <location>
        <begin position="259"/>
        <end position="350"/>
    </location>
</feature>
<evidence type="ECO:0000313" key="4">
    <source>
        <dbReference type="EMBL" id="KGN98073.1"/>
    </source>
</evidence>
<dbReference type="PANTHER" id="PTHR43018:SF1">
    <property type="entry name" value="PROTEIN AROA(G)"/>
    <property type="match status" value="1"/>
</dbReference>
<dbReference type="InterPro" id="IPR006218">
    <property type="entry name" value="DAHP1/KDSA"/>
</dbReference>
<dbReference type="RefSeq" id="WP_036883556.1">
    <property type="nucleotide sequence ID" value="NZ_JQZW01000008.1"/>
</dbReference>
<dbReference type="PROSITE" id="PS51168">
    <property type="entry name" value="CHORISMATE_MUT_2"/>
    <property type="match status" value="1"/>
</dbReference>
<accession>A0A0A2G461</accession>
<evidence type="ECO:0000259" key="3">
    <source>
        <dbReference type="PROSITE" id="PS51168"/>
    </source>
</evidence>
<dbReference type="InterPro" id="IPR002701">
    <property type="entry name" value="CM_II_prokaryot"/>
</dbReference>
<keyword evidence="2" id="KW-0808">Transferase</keyword>
<dbReference type="PANTHER" id="PTHR43018">
    <property type="entry name" value="PHOSPHO-2-DEHYDRO-3-DEOXYHEPTONATE ALDOLASE"/>
    <property type="match status" value="1"/>
</dbReference>
<dbReference type="InterPro" id="IPR036979">
    <property type="entry name" value="CM_dom_sf"/>
</dbReference>
<comment type="caution">
    <text evidence="4">The sequence shown here is derived from an EMBL/GenBank/DDBJ whole genome shotgun (WGS) entry which is preliminary data.</text>
</comment>
<dbReference type="Gene3D" id="3.20.20.70">
    <property type="entry name" value="Aldolase class I"/>
    <property type="match status" value="1"/>
</dbReference>
<dbReference type="InterPro" id="IPR052899">
    <property type="entry name" value="Class-I_DAHP_synthase"/>
</dbReference>
<reference evidence="4 5" key="1">
    <citation type="submission" date="2014-08" db="EMBL/GenBank/DDBJ databases">
        <title>Porphyromonas gingivicanis strain:COT-022_OH1391 Genome sequencing.</title>
        <authorList>
            <person name="Wallis C."/>
            <person name="Deusch O."/>
            <person name="O'Flynn C."/>
            <person name="Davis I."/>
            <person name="Jospin G."/>
            <person name="Darling A.E."/>
            <person name="Coil D.A."/>
            <person name="Alexiev A."/>
            <person name="Horsfall A."/>
            <person name="Kirkwood N."/>
            <person name="Harris S."/>
            <person name="Eisen J.A."/>
        </authorList>
    </citation>
    <scope>NUCLEOTIDE SEQUENCE [LARGE SCALE GENOMIC DNA]</scope>
    <source>
        <strain evidence="5">COT-022 OH1391</strain>
    </source>
</reference>
<dbReference type="GO" id="GO:0046417">
    <property type="term" value="P:chorismate metabolic process"/>
    <property type="evidence" value="ECO:0007669"/>
    <property type="project" value="InterPro"/>
</dbReference>
<dbReference type="SUPFAM" id="SSF48600">
    <property type="entry name" value="Chorismate mutase II"/>
    <property type="match status" value="1"/>
</dbReference>
<sequence>MRQQNNLNSSTIKLIAGPCSAESYEQVYATAQGLKPLAISLFRAGLWKPRTQPGCFEGVGKKGLPWLQSIQKDFGYKVATEVCLPEHARWALEAGIDVLWLGARTVSNPYAVQSIAEVLRASQIPVLVKNPISPDLSLWVGAIERLQAVGISNISAVFRGFSSYPTERSLYRNVPYWSIVFELKRIFPDIPIICDPSHITGQRTAVGAMCQRAIDLGFDTLMVECHVEPEKALSDARQQITPLELCDIMTHITPRNISVSEDEYLNRFRILLSEVDEHLFSVLARRMAISREIGLYKQSAQIPILQAEQFASILQERASWGENLGLQRQFVEHIMSIVHEESVRIQSEENNKNSFKI</sequence>
<dbReference type="AlphaFoldDB" id="A0A0A2G461"/>
<evidence type="ECO:0000256" key="2">
    <source>
        <dbReference type="ARBA" id="ARBA00022679"/>
    </source>
</evidence>
<dbReference type="SMART" id="SM00830">
    <property type="entry name" value="CM_2"/>
    <property type="match status" value="1"/>
</dbReference>
<organism evidence="4 5">
    <name type="scientific">Porphyromonas gingivicanis</name>
    <dbReference type="NCBI Taxonomy" id="266762"/>
    <lineage>
        <taxon>Bacteria</taxon>
        <taxon>Pseudomonadati</taxon>
        <taxon>Bacteroidota</taxon>
        <taxon>Bacteroidia</taxon>
        <taxon>Bacteroidales</taxon>
        <taxon>Porphyromonadaceae</taxon>
        <taxon>Porphyromonas</taxon>
    </lineage>
</organism>
<dbReference type="GO" id="GO:0016740">
    <property type="term" value="F:transferase activity"/>
    <property type="evidence" value="ECO:0007669"/>
    <property type="project" value="UniProtKB-KW"/>
</dbReference>
<dbReference type="EC" id="5.4.99.5" evidence="1"/>